<evidence type="ECO:0000256" key="7">
    <source>
        <dbReference type="SAM" id="MobiDB-lite"/>
    </source>
</evidence>
<evidence type="ECO:0000256" key="4">
    <source>
        <dbReference type="ARBA" id="ARBA00023175"/>
    </source>
</evidence>
<dbReference type="GO" id="GO:0007018">
    <property type="term" value="P:microtubule-based movement"/>
    <property type="evidence" value="ECO:0007669"/>
    <property type="project" value="InterPro"/>
</dbReference>
<dbReference type="Gene3D" id="3.40.850.10">
    <property type="entry name" value="Kinesin motor domain"/>
    <property type="match status" value="1"/>
</dbReference>
<dbReference type="Gene3D" id="2.60.200.20">
    <property type="match status" value="1"/>
</dbReference>
<dbReference type="SUPFAM" id="SSF49879">
    <property type="entry name" value="SMAD/FHA domain"/>
    <property type="match status" value="1"/>
</dbReference>
<evidence type="ECO:0000313" key="9">
    <source>
        <dbReference type="EMBL" id="CEM45324.1"/>
    </source>
</evidence>
<feature type="region of interest" description="Disordered" evidence="7">
    <location>
        <begin position="1013"/>
        <end position="1037"/>
    </location>
</feature>
<dbReference type="InterPro" id="IPR019821">
    <property type="entry name" value="Kinesin_motor_CS"/>
</dbReference>
<accession>A0A0G4HMF2</accession>
<feature type="compositionally biased region" description="Low complexity" evidence="7">
    <location>
        <begin position="882"/>
        <end position="891"/>
    </location>
</feature>
<dbReference type="AlphaFoldDB" id="A0A0G4HMF2"/>
<dbReference type="GO" id="GO:0005874">
    <property type="term" value="C:microtubule"/>
    <property type="evidence" value="ECO:0007669"/>
    <property type="project" value="UniProtKB-KW"/>
</dbReference>
<comment type="similarity">
    <text evidence="5">Belongs to the TRAFAC class myosin-kinesin ATPase superfamily. Kinesin family.</text>
</comment>
<sequence length="1037" mass="114659">MSEAIRVAVRVRPFLPRETGEKCIVEMPDRNTTILRPDENTEKKFAFDYSFWSHDPNSVTSPFYSNQETIYNDLGKGVLQNALEGFNSCLFAYGQTGSGKSHSVLGTVSDPGLLPKVCTGLFEMIEEQKKTRTEGEFGVTVSFLEIYNERIKDLLVPPATKGAHGPDDHGHHLDVRQHPSMGIYIPGLTESVAKNYQEVQDLLDFGTKARTVGATNMNSVSSRSHAVFSIRFTQKFIEGGAKKQRRAHLHLVDLAGSERQKKTGAEGGRLKEGAMINQSLSNLGIVISTLAEGSKHGHVPFRNSKLTFLLSESLSGNSKTIMIAAISPAASNFEETLSTLRFAQTCKKVSTKAKKNEESDEKIVAALQAEIARLKEQLQTDLAAAGGPGGGVSEAEVEKAKAEVMEQLREREVLADKYKQSWEEMMRKTEEENKRRQDALQQMGLKVADMATAFEMDRDCPYLINISDDPLLTGCLMYFVKTGETTSIGSSDTNTITLEGLAVQPRMCFLTNTDNNNIHIKVPDGCEDSVRVLVNGRRVGRDGKDLKHHDRLVIGRAYAFRVVIPKQLEAAKDKGEAVAGRHAADDGGNWDVEAVMQEIVTDDSQDYQGATRFVEELRERIGDFKAQTFLRNFGKALRLVEEANDITQEMRPSDRLKFSLEVLLDVLLYDSDEPELIVRVWAGKSAKQRFQDAVHQLGQPKLFRKVLNQVISPSTGGFKQQDHAYGNILYSWELEKFINRLELMRGAYQIWYETGESPYEGRLEEDPWHEVQPRDMRRIREAWILDATRGLQEKLDFKEGQLRARDEQIERLRVALNSTGFLTSLFGSKGGTPGSGGKLKPLRHLSPEESKSVNMAVSQYAEAMGLPAPEIDDASDDEDDGPSAGDAAGPSRSRPSESMRGSGSGDLAKLQARAERLHQSISAAREVKAGKEGGGGGDDVPRTSLAAARASIKSDGLGCSQAQMTQLESINQQNLEEIVKIQSHAKEISKIFGNMEEMYSEWDSWMQQYKGDGGSLGKSQMAKAMGKKEGQGAAGRD</sequence>
<dbReference type="InterPro" id="IPR027417">
    <property type="entry name" value="P-loop_NTPase"/>
</dbReference>
<dbReference type="PRINTS" id="PR00380">
    <property type="entry name" value="KINESINHEAVY"/>
</dbReference>
<feature type="coiled-coil region" evidence="6">
    <location>
        <begin position="357"/>
        <end position="439"/>
    </location>
</feature>
<keyword evidence="4 5" id="KW-0505">Motor protein</keyword>
<feature type="region of interest" description="Disordered" evidence="7">
    <location>
        <begin position="868"/>
        <end position="906"/>
    </location>
</feature>
<evidence type="ECO:0000256" key="5">
    <source>
        <dbReference type="PROSITE-ProRule" id="PRU00283"/>
    </source>
</evidence>
<proteinExistence type="inferred from homology"/>
<protein>
    <recommendedName>
        <fullName evidence="8">Kinesin motor domain-containing protein</fullName>
    </recommendedName>
</protein>
<evidence type="ECO:0000259" key="8">
    <source>
        <dbReference type="PROSITE" id="PS50067"/>
    </source>
</evidence>
<dbReference type="PROSITE" id="PS50067">
    <property type="entry name" value="KINESIN_MOTOR_2"/>
    <property type="match status" value="1"/>
</dbReference>
<evidence type="ECO:0000256" key="6">
    <source>
        <dbReference type="SAM" id="Coils"/>
    </source>
</evidence>
<feature type="compositionally biased region" description="Gly residues" evidence="7">
    <location>
        <begin position="828"/>
        <end position="837"/>
    </location>
</feature>
<evidence type="ECO:0000256" key="1">
    <source>
        <dbReference type="ARBA" id="ARBA00022741"/>
    </source>
</evidence>
<dbReference type="SMART" id="SM00129">
    <property type="entry name" value="KISc"/>
    <property type="match status" value="1"/>
</dbReference>
<dbReference type="InterPro" id="IPR036961">
    <property type="entry name" value="Kinesin_motor_dom_sf"/>
</dbReference>
<keyword evidence="3 6" id="KW-0175">Coiled coil</keyword>
<evidence type="ECO:0000256" key="2">
    <source>
        <dbReference type="ARBA" id="ARBA00022840"/>
    </source>
</evidence>
<reference evidence="9" key="1">
    <citation type="submission" date="2014-11" db="EMBL/GenBank/DDBJ databases">
        <authorList>
            <person name="Otto D Thomas"/>
            <person name="Naeem Raeece"/>
        </authorList>
    </citation>
    <scope>NUCLEOTIDE SEQUENCE</scope>
</reference>
<dbReference type="EMBL" id="CDMZ01003155">
    <property type="protein sequence ID" value="CEM45324.1"/>
    <property type="molecule type" value="Genomic_DNA"/>
</dbReference>
<dbReference type="Gene3D" id="6.10.250.2520">
    <property type="match status" value="1"/>
</dbReference>
<dbReference type="GO" id="GO:0008017">
    <property type="term" value="F:microtubule binding"/>
    <property type="evidence" value="ECO:0007669"/>
    <property type="project" value="InterPro"/>
</dbReference>
<dbReference type="Pfam" id="PF00225">
    <property type="entry name" value="Kinesin"/>
    <property type="match status" value="1"/>
</dbReference>
<dbReference type="SUPFAM" id="SSF52540">
    <property type="entry name" value="P-loop containing nucleoside triphosphate hydrolases"/>
    <property type="match status" value="1"/>
</dbReference>
<gene>
    <name evidence="9" type="ORF">Cvel_7471</name>
</gene>
<name>A0A0G4HMF2_9ALVE</name>
<dbReference type="GO" id="GO:0003777">
    <property type="term" value="F:microtubule motor activity"/>
    <property type="evidence" value="ECO:0007669"/>
    <property type="project" value="InterPro"/>
</dbReference>
<keyword evidence="2 5" id="KW-0067">ATP-binding</keyword>
<dbReference type="PhylomeDB" id="A0A0G4HMF2"/>
<dbReference type="PROSITE" id="PS00411">
    <property type="entry name" value="KINESIN_MOTOR_1"/>
    <property type="match status" value="1"/>
</dbReference>
<dbReference type="PANTHER" id="PTHR47117">
    <property type="entry name" value="STAR-RELATED LIPID TRANSFER PROTEIN 9"/>
    <property type="match status" value="1"/>
</dbReference>
<dbReference type="InterPro" id="IPR001752">
    <property type="entry name" value="Kinesin_motor_dom"/>
</dbReference>
<organism evidence="9">
    <name type="scientific">Chromera velia CCMP2878</name>
    <dbReference type="NCBI Taxonomy" id="1169474"/>
    <lineage>
        <taxon>Eukaryota</taxon>
        <taxon>Sar</taxon>
        <taxon>Alveolata</taxon>
        <taxon>Colpodellida</taxon>
        <taxon>Chromeraceae</taxon>
        <taxon>Chromera</taxon>
    </lineage>
</organism>
<keyword evidence="1 5" id="KW-0547">Nucleotide-binding</keyword>
<feature type="binding site" evidence="5">
    <location>
        <begin position="94"/>
        <end position="101"/>
    </location>
    <ligand>
        <name>ATP</name>
        <dbReference type="ChEBI" id="CHEBI:30616"/>
    </ligand>
</feature>
<dbReference type="GO" id="GO:0005524">
    <property type="term" value="F:ATP binding"/>
    <property type="evidence" value="ECO:0007669"/>
    <property type="project" value="UniProtKB-UniRule"/>
</dbReference>
<dbReference type="VEuPathDB" id="CryptoDB:Cvel_7471"/>
<feature type="compositionally biased region" description="Basic and acidic residues" evidence="7">
    <location>
        <begin position="1026"/>
        <end position="1037"/>
    </location>
</feature>
<feature type="region of interest" description="Disordered" evidence="7">
    <location>
        <begin position="825"/>
        <end position="851"/>
    </location>
</feature>
<dbReference type="InterPro" id="IPR008984">
    <property type="entry name" value="SMAD_FHA_dom_sf"/>
</dbReference>
<evidence type="ECO:0000256" key="3">
    <source>
        <dbReference type="ARBA" id="ARBA00023054"/>
    </source>
</evidence>
<feature type="domain" description="Kinesin motor" evidence="8">
    <location>
        <begin position="4"/>
        <end position="349"/>
    </location>
</feature>
<feature type="compositionally biased region" description="Acidic residues" evidence="7">
    <location>
        <begin position="870"/>
        <end position="881"/>
    </location>
</feature>